<dbReference type="Gene3D" id="3.60.15.10">
    <property type="entry name" value="Ribonuclease Z/Hydroxyacylglutathione hydrolase-like"/>
    <property type="match status" value="1"/>
</dbReference>
<comment type="cofactor">
    <cofactor evidence="7">
        <name>Zn(2+)</name>
        <dbReference type="ChEBI" id="CHEBI:29105"/>
    </cofactor>
    <text evidence="7">Binds 2 Zn(2+) ions per subunit.</text>
</comment>
<dbReference type="InterPro" id="IPR035680">
    <property type="entry name" value="Clx_II_MBL"/>
</dbReference>
<dbReference type="InterPro" id="IPR050110">
    <property type="entry name" value="Glyoxalase_II_hydrolase"/>
</dbReference>
<dbReference type="RefSeq" id="WP_047264326.1">
    <property type="nucleotide sequence ID" value="NZ_CP004021.1"/>
</dbReference>
<dbReference type="PIRSF" id="PIRSF005457">
    <property type="entry name" value="Glx"/>
    <property type="match status" value="1"/>
</dbReference>
<reference evidence="9 10" key="1">
    <citation type="journal article" date="2015" name="Genome Announc.">
        <title>Complete Genome Sequence of 'Candidatus Liberibacter africanus,' a Bacterium Associated with Citrus Huanglongbing.</title>
        <authorList>
            <person name="Lin H."/>
            <person name="Pietersen G."/>
            <person name="Han C."/>
            <person name="Read D.A."/>
            <person name="Lou B."/>
            <person name="Gupta G."/>
            <person name="Civerolo E.L."/>
        </authorList>
    </citation>
    <scope>NUCLEOTIDE SEQUENCE [LARGE SCALE GENOMIC DNA]</scope>
    <source>
        <strain evidence="9 10">PTSAPSY</strain>
    </source>
</reference>
<dbReference type="CDD" id="cd07723">
    <property type="entry name" value="hydroxyacylglutathione_hydrolase_MBL-fold"/>
    <property type="match status" value="1"/>
</dbReference>
<proteinExistence type="inferred from homology"/>
<evidence type="ECO:0000256" key="7">
    <source>
        <dbReference type="HAMAP-Rule" id="MF_01374"/>
    </source>
</evidence>
<comment type="catalytic activity">
    <reaction evidence="1 7">
        <text>an S-(2-hydroxyacyl)glutathione + H2O = a 2-hydroxy carboxylate + glutathione + H(+)</text>
        <dbReference type="Rhea" id="RHEA:21864"/>
        <dbReference type="ChEBI" id="CHEBI:15377"/>
        <dbReference type="ChEBI" id="CHEBI:15378"/>
        <dbReference type="ChEBI" id="CHEBI:57925"/>
        <dbReference type="ChEBI" id="CHEBI:58896"/>
        <dbReference type="ChEBI" id="CHEBI:71261"/>
        <dbReference type="EC" id="3.1.2.6"/>
    </reaction>
</comment>
<dbReference type="AlphaFoldDB" id="A0A0G3I361"/>
<feature type="binding site" evidence="7">
    <location>
        <position position="60"/>
    </location>
    <ligand>
        <name>Zn(2+)</name>
        <dbReference type="ChEBI" id="CHEBI:29105"/>
        <label>2</label>
    </ligand>
</feature>
<sequence length="256" mass="29311">MAPLNITISLYYDNFCMLMHNQEHQLTAAIDAPDTHTILKMLEKKRWSLTHILNTHHHKDHTCANLELKKIFNCTIFGPLQELTNIPGIDHGLADGDTFDFGSHPVKIIATPGHTIGHICYHFAKDHILCVGDTLFSLGCGKIFEGSYAEMFESLEKIKSCEDKTHIYFGHEYTENNAKFALSCDPNNLDLKKYYSKIKFLRSQNLYTNPTTLSIEKKVNPFLRTKNTSLRKNLNMIGASNLAVFTELRMRKDQFK</sequence>
<dbReference type="NCBIfam" id="TIGR03413">
    <property type="entry name" value="GSH_gloB"/>
    <property type="match status" value="1"/>
</dbReference>
<feature type="binding site" evidence="7">
    <location>
        <position position="61"/>
    </location>
    <ligand>
        <name>Zn(2+)</name>
        <dbReference type="ChEBI" id="CHEBI:29105"/>
        <label>2</label>
    </ligand>
</feature>
<feature type="binding site" evidence="7">
    <location>
        <position position="133"/>
    </location>
    <ligand>
        <name>Zn(2+)</name>
        <dbReference type="ChEBI" id="CHEBI:29105"/>
        <label>2</label>
    </ligand>
</feature>
<name>A0A0G3I361_LIBAF</name>
<evidence type="ECO:0000256" key="4">
    <source>
        <dbReference type="ARBA" id="ARBA00022723"/>
    </source>
</evidence>
<keyword evidence="5 7" id="KW-0378">Hydrolase</keyword>
<dbReference type="GO" id="GO:0046872">
    <property type="term" value="F:metal ion binding"/>
    <property type="evidence" value="ECO:0007669"/>
    <property type="project" value="UniProtKB-KW"/>
</dbReference>
<feature type="binding site" evidence="7">
    <location>
        <position position="171"/>
    </location>
    <ligand>
        <name>Zn(2+)</name>
        <dbReference type="ChEBI" id="CHEBI:29105"/>
        <label>2</label>
    </ligand>
</feature>
<dbReference type="InterPro" id="IPR032282">
    <property type="entry name" value="HAGH_C"/>
</dbReference>
<keyword evidence="6 7" id="KW-0862">Zinc</keyword>
<evidence type="ECO:0000313" key="10">
    <source>
        <dbReference type="Proteomes" id="UP000035503"/>
    </source>
</evidence>
<comment type="subunit">
    <text evidence="7">Monomer.</text>
</comment>
<dbReference type="UniPathway" id="UPA00619">
    <property type="reaction ID" value="UER00676"/>
</dbReference>
<evidence type="ECO:0000256" key="1">
    <source>
        <dbReference type="ARBA" id="ARBA00001623"/>
    </source>
</evidence>
<evidence type="ECO:0000256" key="6">
    <source>
        <dbReference type="ARBA" id="ARBA00022833"/>
    </source>
</evidence>
<protein>
    <recommendedName>
        <fullName evidence="7">Hydroxyacylglutathione hydrolase</fullName>
        <ecNumber evidence="7">3.1.2.6</ecNumber>
    </recommendedName>
    <alternativeName>
        <fullName evidence="7">Glyoxalase II</fullName>
        <shortName evidence="7">Glx II</shortName>
    </alternativeName>
</protein>
<dbReference type="InterPro" id="IPR017782">
    <property type="entry name" value="Hydroxyacylglutathione_Hdrlase"/>
</dbReference>
<evidence type="ECO:0000256" key="3">
    <source>
        <dbReference type="ARBA" id="ARBA00006759"/>
    </source>
</evidence>
<dbReference type="EC" id="3.1.2.6" evidence="7"/>
<dbReference type="EMBL" id="CP004021">
    <property type="protein sequence ID" value="AKK20324.1"/>
    <property type="molecule type" value="Genomic_DNA"/>
</dbReference>
<evidence type="ECO:0000256" key="5">
    <source>
        <dbReference type="ARBA" id="ARBA00022801"/>
    </source>
</evidence>
<dbReference type="PATRIC" id="fig|1277257.4.peg.749"/>
<dbReference type="PANTHER" id="PTHR43705:SF1">
    <property type="entry name" value="HYDROXYACYLGLUTATHIONE HYDROLASE GLOB"/>
    <property type="match status" value="1"/>
</dbReference>
<feature type="binding site" evidence="7">
    <location>
        <position position="133"/>
    </location>
    <ligand>
        <name>Zn(2+)</name>
        <dbReference type="ChEBI" id="CHEBI:29105"/>
        <label>1</label>
    </ligand>
</feature>
<dbReference type="KEGG" id="lau:G293_03480"/>
<comment type="function">
    <text evidence="7">Thiolesterase that catalyzes the hydrolysis of S-D-lactoyl-glutathione to form glutathione and D-lactic acid.</text>
</comment>
<dbReference type="Pfam" id="PF16123">
    <property type="entry name" value="HAGH_C"/>
    <property type="match status" value="1"/>
</dbReference>
<evidence type="ECO:0000313" key="9">
    <source>
        <dbReference type="EMBL" id="AKK20324.1"/>
    </source>
</evidence>
<feature type="binding site" evidence="7">
    <location>
        <position position="58"/>
    </location>
    <ligand>
        <name>Zn(2+)</name>
        <dbReference type="ChEBI" id="CHEBI:29105"/>
        <label>1</label>
    </ligand>
</feature>
<keyword evidence="10" id="KW-1185">Reference proteome</keyword>
<feature type="binding site" evidence="7">
    <location>
        <position position="114"/>
    </location>
    <ligand>
        <name>Zn(2+)</name>
        <dbReference type="ChEBI" id="CHEBI:29105"/>
        <label>1</label>
    </ligand>
</feature>
<evidence type="ECO:0000256" key="2">
    <source>
        <dbReference type="ARBA" id="ARBA00004963"/>
    </source>
</evidence>
<evidence type="ECO:0000259" key="8">
    <source>
        <dbReference type="SMART" id="SM00849"/>
    </source>
</evidence>
<dbReference type="HAMAP" id="MF_01374">
    <property type="entry name" value="Glyoxalase_2"/>
    <property type="match status" value="1"/>
</dbReference>
<organism evidence="9 10">
    <name type="scientific">Candidatus Liberibacter africanus PTSAPSY</name>
    <dbReference type="NCBI Taxonomy" id="1277257"/>
    <lineage>
        <taxon>Bacteria</taxon>
        <taxon>Pseudomonadati</taxon>
        <taxon>Pseudomonadota</taxon>
        <taxon>Alphaproteobacteria</taxon>
        <taxon>Hyphomicrobiales</taxon>
        <taxon>Rhizobiaceae</taxon>
        <taxon>Liberibacter</taxon>
    </lineage>
</organism>
<dbReference type="OrthoDB" id="9802248at2"/>
<dbReference type="InterPro" id="IPR036866">
    <property type="entry name" value="RibonucZ/Hydroxyglut_hydro"/>
</dbReference>
<dbReference type="GO" id="GO:0019243">
    <property type="term" value="P:methylglyoxal catabolic process to D-lactate via S-lactoyl-glutathione"/>
    <property type="evidence" value="ECO:0007669"/>
    <property type="project" value="UniProtKB-UniRule"/>
</dbReference>
<comment type="pathway">
    <text evidence="2 7">Secondary metabolite metabolism; methylglyoxal degradation; (R)-lactate from methylglyoxal: step 2/2.</text>
</comment>
<dbReference type="Proteomes" id="UP000035503">
    <property type="component" value="Chromosome"/>
</dbReference>
<dbReference type="STRING" id="1277257.G293_03480"/>
<feature type="domain" description="Metallo-beta-lactamase" evidence="8">
    <location>
        <begin position="13"/>
        <end position="171"/>
    </location>
</feature>
<dbReference type="InterPro" id="IPR001279">
    <property type="entry name" value="Metallo-B-lactamas"/>
</dbReference>
<feature type="binding site" evidence="7">
    <location>
        <position position="56"/>
    </location>
    <ligand>
        <name>Zn(2+)</name>
        <dbReference type="ChEBI" id="CHEBI:29105"/>
        <label>1</label>
    </ligand>
</feature>
<dbReference type="Pfam" id="PF00753">
    <property type="entry name" value="Lactamase_B"/>
    <property type="match status" value="1"/>
</dbReference>
<dbReference type="GO" id="GO:0004416">
    <property type="term" value="F:hydroxyacylglutathione hydrolase activity"/>
    <property type="evidence" value="ECO:0007669"/>
    <property type="project" value="UniProtKB-UniRule"/>
</dbReference>
<keyword evidence="4 7" id="KW-0479">Metal-binding</keyword>
<comment type="similarity">
    <text evidence="3 7">Belongs to the metallo-beta-lactamase superfamily. Glyoxalase II family.</text>
</comment>
<dbReference type="SUPFAM" id="SSF56281">
    <property type="entry name" value="Metallo-hydrolase/oxidoreductase"/>
    <property type="match status" value="1"/>
</dbReference>
<dbReference type="SMART" id="SM00849">
    <property type="entry name" value="Lactamase_B"/>
    <property type="match status" value="1"/>
</dbReference>
<dbReference type="PANTHER" id="PTHR43705">
    <property type="entry name" value="HYDROXYACYLGLUTATHIONE HYDROLASE"/>
    <property type="match status" value="1"/>
</dbReference>
<gene>
    <name evidence="7" type="primary">gloB</name>
    <name evidence="9" type="ORF">G293_03480</name>
</gene>
<accession>A0A0G3I361</accession>